<organism evidence="3 4">
    <name type="scientific">Ferruginivarius sediminum</name>
    <dbReference type="NCBI Taxonomy" id="2661937"/>
    <lineage>
        <taxon>Bacteria</taxon>
        <taxon>Pseudomonadati</taxon>
        <taxon>Pseudomonadota</taxon>
        <taxon>Alphaproteobacteria</taxon>
        <taxon>Rhodospirillales</taxon>
        <taxon>Rhodospirillaceae</taxon>
        <taxon>Ferruginivarius</taxon>
    </lineage>
</organism>
<feature type="region of interest" description="Disordered" evidence="1">
    <location>
        <begin position="25"/>
        <end position="60"/>
    </location>
</feature>
<reference evidence="3 4" key="1">
    <citation type="submission" date="2018-07" db="EMBL/GenBank/DDBJ databases">
        <title>Venubactetium sediminum gen. nov., sp. nov., isolated from a marine solar saltern.</title>
        <authorList>
            <person name="Wang S."/>
        </authorList>
    </citation>
    <scope>NUCLEOTIDE SEQUENCE [LARGE SCALE GENOMIC DNA]</scope>
    <source>
        <strain evidence="3 4">WD2A32</strain>
    </source>
</reference>
<sequence length="60" mass="6425">MRRRQRIACAVLLAAAAAASVSACGKRGKLEAPEGSTYPQSYPAPETMIPPYEDETENAE</sequence>
<evidence type="ECO:0008006" key="5">
    <source>
        <dbReference type="Google" id="ProtNLM"/>
    </source>
</evidence>
<evidence type="ECO:0000256" key="2">
    <source>
        <dbReference type="SAM" id="SignalP"/>
    </source>
</evidence>
<proteinExistence type="predicted"/>
<evidence type="ECO:0000256" key="1">
    <source>
        <dbReference type="SAM" id="MobiDB-lite"/>
    </source>
</evidence>
<keyword evidence="4" id="KW-1185">Reference proteome</keyword>
<evidence type="ECO:0000313" key="4">
    <source>
        <dbReference type="Proteomes" id="UP000253941"/>
    </source>
</evidence>
<keyword evidence="2" id="KW-0732">Signal</keyword>
<dbReference type="Proteomes" id="UP000253941">
    <property type="component" value="Unassembled WGS sequence"/>
</dbReference>
<evidence type="ECO:0000313" key="3">
    <source>
        <dbReference type="EMBL" id="RDD62916.1"/>
    </source>
</evidence>
<accession>A0A369TJ47</accession>
<gene>
    <name evidence="3" type="ORF">DRB17_03835</name>
</gene>
<dbReference type="EMBL" id="QPMH01000003">
    <property type="protein sequence ID" value="RDD62916.1"/>
    <property type="molecule type" value="Genomic_DNA"/>
</dbReference>
<feature type="signal peptide" evidence="2">
    <location>
        <begin position="1"/>
        <end position="23"/>
    </location>
</feature>
<name>A0A369TJ47_9PROT</name>
<comment type="caution">
    <text evidence="3">The sequence shown here is derived from an EMBL/GenBank/DDBJ whole genome shotgun (WGS) entry which is preliminary data.</text>
</comment>
<dbReference type="RefSeq" id="WP_114580866.1">
    <property type="nucleotide sequence ID" value="NZ_QPMH01000003.1"/>
</dbReference>
<dbReference type="AlphaFoldDB" id="A0A369TJ47"/>
<dbReference type="PROSITE" id="PS51257">
    <property type="entry name" value="PROKAR_LIPOPROTEIN"/>
    <property type="match status" value="1"/>
</dbReference>
<feature type="chain" id="PRO_5016942873" description="Argininosuccinate lyase" evidence="2">
    <location>
        <begin position="24"/>
        <end position="60"/>
    </location>
</feature>
<protein>
    <recommendedName>
        <fullName evidence="5">Argininosuccinate lyase</fullName>
    </recommendedName>
</protein>